<gene>
    <name evidence="1" type="primary">ORF34429</name>
</gene>
<accession>A0A0B6YRT7</accession>
<proteinExistence type="predicted"/>
<organism evidence="1">
    <name type="scientific">Arion vulgaris</name>
    <dbReference type="NCBI Taxonomy" id="1028688"/>
    <lineage>
        <taxon>Eukaryota</taxon>
        <taxon>Metazoa</taxon>
        <taxon>Spiralia</taxon>
        <taxon>Lophotrochozoa</taxon>
        <taxon>Mollusca</taxon>
        <taxon>Gastropoda</taxon>
        <taxon>Heterobranchia</taxon>
        <taxon>Euthyneura</taxon>
        <taxon>Panpulmonata</taxon>
        <taxon>Eupulmonata</taxon>
        <taxon>Stylommatophora</taxon>
        <taxon>Helicina</taxon>
        <taxon>Arionoidea</taxon>
        <taxon>Arionidae</taxon>
        <taxon>Arion</taxon>
    </lineage>
</organism>
<feature type="non-terminal residue" evidence="1">
    <location>
        <position position="1"/>
    </location>
</feature>
<name>A0A0B6YRT7_9EUPU</name>
<protein>
    <submittedName>
        <fullName evidence="1">Uncharacterized protein</fullName>
    </submittedName>
</protein>
<dbReference type="EMBL" id="HACG01011997">
    <property type="protein sequence ID" value="CEK58862.1"/>
    <property type="molecule type" value="Transcribed_RNA"/>
</dbReference>
<evidence type="ECO:0000313" key="1">
    <source>
        <dbReference type="EMBL" id="CEK58862.1"/>
    </source>
</evidence>
<reference evidence="1" key="1">
    <citation type="submission" date="2014-12" db="EMBL/GenBank/DDBJ databases">
        <title>Insight into the proteome of Arion vulgaris.</title>
        <authorList>
            <person name="Aradska J."/>
            <person name="Bulat T."/>
            <person name="Smidak R."/>
            <person name="Sarate P."/>
            <person name="Gangsoo J."/>
            <person name="Sialana F."/>
            <person name="Bilban M."/>
            <person name="Lubec G."/>
        </authorList>
    </citation>
    <scope>NUCLEOTIDE SEQUENCE</scope>
    <source>
        <tissue evidence="1">Skin</tissue>
    </source>
</reference>
<sequence length="66" mass="7419">LTSTKKKPNKHTRKCGHEIYSMIAANDSILKCHLLFMLDVLIQCNNIPAATETLRESTLSVKFVDS</sequence>
<dbReference type="AlphaFoldDB" id="A0A0B6YRT7"/>